<name>A0A928YTN3_9GAMM</name>
<reference evidence="1" key="1">
    <citation type="submission" date="2018-07" db="EMBL/GenBank/DDBJ databases">
        <title>Genome assembly of strain Ka43.</title>
        <authorList>
            <person name="Kukolya J."/>
            <person name="Nagy I."/>
            <person name="Horvath B."/>
            <person name="Toth A."/>
        </authorList>
    </citation>
    <scope>NUCLEOTIDE SEQUENCE</scope>
    <source>
        <strain evidence="1">KB43</strain>
    </source>
</reference>
<organism evidence="1 2">
    <name type="scientific">Cellvibrio polysaccharolyticus</name>
    <dbReference type="NCBI Taxonomy" id="2082724"/>
    <lineage>
        <taxon>Bacteria</taxon>
        <taxon>Pseudomonadati</taxon>
        <taxon>Pseudomonadota</taxon>
        <taxon>Gammaproteobacteria</taxon>
        <taxon>Cellvibrionales</taxon>
        <taxon>Cellvibrionaceae</taxon>
        <taxon>Cellvibrio</taxon>
    </lineage>
</organism>
<accession>A0A928YTN3</accession>
<dbReference type="Proteomes" id="UP000652567">
    <property type="component" value="Unassembled WGS sequence"/>
</dbReference>
<dbReference type="EMBL" id="PRDL01000001">
    <property type="protein sequence ID" value="MBE8717731.1"/>
    <property type="molecule type" value="Genomic_DNA"/>
</dbReference>
<sequence>MIQEGAIKNLSQLLPARITAIFSGLLRAGFRITRKRQAYRWEIPLTAEAFSQRSATLLIRIQRLPVTKQRVLMFTFYNVSTT</sequence>
<keyword evidence="2" id="KW-1185">Reference proteome</keyword>
<evidence type="ECO:0000313" key="1">
    <source>
        <dbReference type="EMBL" id="MBE8717731.1"/>
    </source>
</evidence>
<dbReference type="AlphaFoldDB" id="A0A928YTN3"/>
<evidence type="ECO:0000313" key="2">
    <source>
        <dbReference type="Proteomes" id="UP000652567"/>
    </source>
</evidence>
<comment type="caution">
    <text evidence="1">The sequence shown here is derived from an EMBL/GenBank/DDBJ whole genome shotgun (WGS) entry which is preliminary data.</text>
</comment>
<proteinExistence type="predicted"/>
<gene>
    <name evidence="1" type="ORF">C4F51_11105</name>
</gene>
<protein>
    <submittedName>
        <fullName evidence="1">Uncharacterized protein</fullName>
    </submittedName>
</protein>